<reference evidence="3 4" key="1">
    <citation type="journal article" date="2016" name="Nat. Commun.">
        <title>Thousands of microbial genomes shed light on interconnected biogeochemical processes in an aquifer system.</title>
        <authorList>
            <person name="Anantharaman K."/>
            <person name="Brown C.T."/>
            <person name="Hug L.A."/>
            <person name="Sharon I."/>
            <person name="Castelle C.J."/>
            <person name="Probst A.J."/>
            <person name="Thomas B.C."/>
            <person name="Singh A."/>
            <person name="Wilkins M.J."/>
            <person name="Karaoz U."/>
            <person name="Brodie E.L."/>
            <person name="Williams K.H."/>
            <person name="Hubbard S.S."/>
            <person name="Banfield J.F."/>
        </authorList>
    </citation>
    <scope>NUCLEOTIDE SEQUENCE [LARGE SCALE GENOMIC DNA]</scope>
</reference>
<sequence>MKKVLIVNDGFPPRGWGGANTIAYLHAKGLLERGFEVQVFTTTQDKNMPIGASMYEGISVHTFYTDYLPRWWAYKSLNNRELTKAFEKELKAFSPDIVHFHNIHHYFSYRSITIAKRSGAKVFLTAHDVMSFAYQKLHNFIDYSSTAIPTAFNYHVPWLVNLKDARLRYNPLRNFIIRRCLKQVDQIFAVSEALKQALADNGIKGNVSVVHNGIDSERFKNCPPHNEPTVLFVGRFTPDKGRDVTLRAFAKVVEEIPEAQLHVIGFPVGQKEPVMDALIDELDIRKNIVLHPPVPYPQMPEQYCKASVVAVPSIIFDSFPTANLEAMAAGKPVIATCFGGSCEVVENGVTGFIINPLDIDLLAQKITTLLQDEALAARFGAAGRTRLTKEFSLERQLAQYGKFY</sequence>
<dbReference type="Pfam" id="PF00534">
    <property type="entry name" value="Glycos_transf_1"/>
    <property type="match status" value="1"/>
</dbReference>
<dbReference type="EMBL" id="MEWX01000026">
    <property type="protein sequence ID" value="OGC80254.1"/>
    <property type="molecule type" value="Genomic_DNA"/>
</dbReference>
<organism evidence="3 4">
    <name type="scientific">Candidatus Adlerbacteria bacterium RIFCSPLOWO2_01_FULL_51_16</name>
    <dbReference type="NCBI Taxonomy" id="1797243"/>
    <lineage>
        <taxon>Bacteria</taxon>
        <taxon>Candidatus Adleribacteriota</taxon>
    </lineage>
</organism>
<dbReference type="Gene3D" id="3.40.50.2000">
    <property type="entry name" value="Glycogen Phosphorylase B"/>
    <property type="match status" value="2"/>
</dbReference>
<evidence type="ECO:0000313" key="3">
    <source>
        <dbReference type="EMBL" id="OGC80254.1"/>
    </source>
</evidence>
<dbReference type="PANTHER" id="PTHR45947:SF3">
    <property type="entry name" value="SULFOQUINOVOSYL TRANSFERASE SQD2"/>
    <property type="match status" value="1"/>
</dbReference>
<dbReference type="AlphaFoldDB" id="A0A1F4XF93"/>
<dbReference type="InterPro" id="IPR050194">
    <property type="entry name" value="Glycosyltransferase_grp1"/>
</dbReference>
<dbReference type="GO" id="GO:0016757">
    <property type="term" value="F:glycosyltransferase activity"/>
    <property type="evidence" value="ECO:0007669"/>
    <property type="project" value="InterPro"/>
</dbReference>
<evidence type="ECO:0000313" key="4">
    <source>
        <dbReference type="Proteomes" id="UP000176185"/>
    </source>
</evidence>
<dbReference type="Proteomes" id="UP000176185">
    <property type="component" value="Unassembled WGS sequence"/>
</dbReference>
<gene>
    <name evidence="3" type="ORF">A2943_00050</name>
</gene>
<comment type="caution">
    <text evidence="3">The sequence shown here is derived from an EMBL/GenBank/DDBJ whole genome shotgun (WGS) entry which is preliminary data.</text>
</comment>
<dbReference type="PANTHER" id="PTHR45947">
    <property type="entry name" value="SULFOQUINOVOSYL TRANSFERASE SQD2"/>
    <property type="match status" value="1"/>
</dbReference>
<name>A0A1F4XF93_9BACT</name>
<feature type="domain" description="Glycosyltransferase subfamily 4-like N-terminal" evidence="2">
    <location>
        <begin position="17"/>
        <end position="213"/>
    </location>
</feature>
<accession>A0A1F4XF93</accession>
<feature type="domain" description="Glycosyl transferase family 1" evidence="1">
    <location>
        <begin position="215"/>
        <end position="385"/>
    </location>
</feature>
<evidence type="ECO:0000259" key="1">
    <source>
        <dbReference type="Pfam" id="PF00534"/>
    </source>
</evidence>
<protein>
    <recommendedName>
        <fullName evidence="5">Glycosyl transferase family 1</fullName>
    </recommendedName>
</protein>
<dbReference type="CDD" id="cd03801">
    <property type="entry name" value="GT4_PimA-like"/>
    <property type="match status" value="1"/>
</dbReference>
<evidence type="ECO:0000259" key="2">
    <source>
        <dbReference type="Pfam" id="PF13579"/>
    </source>
</evidence>
<proteinExistence type="predicted"/>
<dbReference type="InterPro" id="IPR001296">
    <property type="entry name" value="Glyco_trans_1"/>
</dbReference>
<dbReference type="SUPFAM" id="SSF53756">
    <property type="entry name" value="UDP-Glycosyltransferase/glycogen phosphorylase"/>
    <property type="match status" value="1"/>
</dbReference>
<dbReference type="Pfam" id="PF13579">
    <property type="entry name" value="Glyco_trans_4_4"/>
    <property type="match status" value="1"/>
</dbReference>
<dbReference type="STRING" id="1797243.A2943_00050"/>
<dbReference type="InterPro" id="IPR028098">
    <property type="entry name" value="Glyco_trans_4-like_N"/>
</dbReference>
<evidence type="ECO:0008006" key="5">
    <source>
        <dbReference type="Google" id="ProtNLM"/>
    </source>
</evidence>